<evidence type="ECO:0000313" key="1">
    <source>
        <dbReference type="EMBL" id="QJA64232.1"/>
    </source>
</evidence>
<evidence type="ECO:0000313" key="2">
    <source>
        <dbReference type="EMBL" id="QJA83159.1"/>
    </source>
</evidence>
<accession>A0A6M3KM71</accession>
<dbReference type="Gene3D" id="3.30.420.280">
    <property type="match status" value="1"/>
</dbReference>
<dbReference type="EMBL" id="MT142504">
    <property type="protein sequence ID" value="QJA83159.1"/>
    <property type="molecule type" value="Genomic_DNA"/>
</dbReference>
<gene>
    <name evidence="2" type="ORF">MM415A00310_0039</name>
    <name evidence="1" type="ORF">MM415B00528_0039</name>
</gene>
<proteinExistence type="predicted"/>
<organism evidence="2">
    <name type="scientific">viral metagenome</name>
    <dbReference type="NCBI Taxonomy" id="1070528"/>
    <lineage>
        <taxon>unclassified sequences</taxon>
        <taxon>metagenomes</taxon>
        <taxon>organismal metagenomes</taxon>
    </lineage>
</organism>
<dbReference type="EMBL" id="MT141515">
    <property type="protein sequence ID" value="QJA64232.1"/>
    <property type="molecule type" value="Genomic_DNA"/>
</dbReference>
<dbReference type="InterPro" id="IPR027417">
    <property type="entry name" value="P-loop_NTPase"/>
</dbReference>
<sequence length="450" mass="51174">MMAVATREYTVHLRKCITAEGVLHGSQDLFVNSTYKRIIIRAGRRGGKTLGIAKRAVKKFLAGRRQLYTAPTAEQTDAFWFEVTRALREPIDAGVFKLDKSERFIEVPGTKQRIKAKTAWDADSMRGDYADDLYLDEYQLTNESAWEDVGQPMLIDKNGDAVFIYTPPSLKSAGRSQAKDPRHASKLFKKAQADTTGLWQAIYFTTLDNPFISQEAIKLASEGMSLDSYRREILAQDDEIETSWLVHGMWNETLCKIKRFEIPHNWDIYSGHDFGSSNPAALFLARVKLPLPAGAAAYMRQGDIVAWREYAPGAGYSMIQHVDRFKEIVKGYQVKRSRGGNFTTEDEIRQGYTRAGWCILPPVASKVNVQVDRVIQLEEGNRLYIFDDMWQTLGQMANCLWELDDENKPTTGKIANDGRNHILACLRYIASDEDFRSEMIVERRREAVSI</sequence>
<dbReference type="Gene3D" id="3.40.50.300">
    <property type="entry name" value="P-loop containing nucleotide triphosphate hydrolases"/>
    <property type="match status" value="1"/>
</dbReference>
<dbReference type="AlphaFoldDB" id="A0A6M3KM71"/>
<protein>
    <submittedName>
        <fullName evidence="2">Putative terminase</fullName>
    </submittedName>
</protein>
<name>A0A6M3KM71_9ZZZZ</name>
<reference evidence="2" key="1">
    <citation type="submission" date="2020-03" db="EMBL/GenBank/DDBJ databases">
        <title>The deep terrestrial virosphere.</title>
        <authorList>
            <person name="Holmfeldt K."/>
            <person name="Nilsson E."/>
            <person name="Simone D."/>
            <person name="Lopez-Fernandez M."/>
            <person name="Wu X."/>
            <person name="de Brujin I."/>
            <person name="Lundin D."/>
            <person name="Andersson A."/>
            <person name="Bertilsson S."/>
            <person name="Dopson M."/>
        </authorList>
    </citation>
    <scope>NUCLEOTIDE SEQUENCE</scope>
    <source>
        <strain evidence="2">MM415A00310</strain>
        <strain evidence="1">MM415B00528</strain>
    </source>
</reference>